<organism evidence="5">
    <name type="scientific">Microvirga ossetica</name>
    <dbReference type="NCBI Taxonomy" id="1882682"/>
    <lineage>
        <taxon>Bacteria</taxon>
        <taxon>Pseudomonadati</taxon>
        <taxon>Pseudomonadota</taxon>
        <taxon>Alphaproteobacteria</taxon>
        <taxon>Hyphomicrobiales</taxon>
        <taxon>Methylobacteriaceae</taxon>
        <taxon>Microvirga</taxon>
    </lineage>
</organism>
<dbReference type="PANTHER" id="PTHR43046:SF14">
    <property type="entry name" value="MUTT_NUDIX FAMILY PROTEIN"/>
    <property type="match status" value="1"/>
</dbReference>
<dbReference type="PANTHER" id="PTHR43046">
    <property type="entry name" value="GDP-MANNOSE MANNOSYL HYDROLASE"/>
    <property type="match status" value="1"/>
</dbReference>
<evidence type="ECO:0000256" key="1">
    <source>
        <dbReference type="ARBA" id="ARBA00001946"/>
    </source>
</evidence>
<dbReference type="RefSeq" id="WP_099515733.1">
    <property type="nucleotide sequence ID" value="NZ_CP016620.1"/>
</dbReference>
<dbReference type="OrthoDB" id="9761969at2"/>
<accession>A0A1B2EY78</accession>
<evidence type="ECO:0000313" key="5">
    <source>
        <dbReference type="EMBL" id="ANY84893.1"/>
    </source>
</evidence>
<dbReference type="Gene3D" id="3.90.79.10">
    <property type="entry name" value="Nucleoside Triphosphate Pyrophosphohydrolase"/>
    <property type="match status" value="1"/>
</dbReference>
<dbReference type="GO" id="GO:0016787">
    <property type="term" value="F:hydrolase activity"/>
    <property type="evidence" value="ECO:0007669"/>
    <property type="project" value="UniProtKB-KW"/>
</dbReference>
<dbReference type="PRINTS" id="PR00502">
    <property type="entry name" value="NUDIXFAMILY"/>
</dbReference>
<keyword evidence="2 3" id="KW-0378">Hydrolase</keyword>
<geneLocation type="plasmid" evidence="5">
    <name>unnamed4</name>
</geneLocation>
<dbReference type="InterPro" id="IPR020476">
    <property type="entry name" value="Nudix_hydrolase"/>
</dbReference>
<sequence>MDERALSAKNEEGAALVGALIVRDGMLLLGRRSAERAVCPDTWDVIGGHVEAGETFEDALLREVEEEIGIRPLVYDEHSRHSLPKSGVLVLFQIVSWSGGEPRLRNDEHVELRWFPVRAACRLTQLAAPEYVPIFRSLEVTTRVPP</sequence>
<comment type="cofactor">
    <cofactor evidence="1">
        <name>Mg(2+)</name>
        <dbReference type="ChEBI" id="CHEBI:18420"/>
    </cofactor>
</comment>
<dbReference type="EMBL" id="CP016620">
    <property type="protein sequence ID" value="ANY84893.1"/>
    <property type="molecule type" value="Genomic_DNA"/>
</dbReference>
<evidence type="ECO:0000256" key="3">
    <source>
        <dbReference type="RuleBase" id="RU003476"/>
    </source>
</evidence>
<dbReference type="InterPro" id="IPR015797">
    <property type="entry name" value="NUDIX_hydrolase-like_dom_sf"/>
</dbReference>
<proteinExistence type="inferred from homology"/>
<evidence type="ECO:0000256" key="2">
    <source>
        <dbReference type="ARBA" id="ARBA00022801"/>
    </source>
</evidence>
<dbReference type="SUPFAM" id="SSF55811">
    <property type="entry name" value="Nudix"/>
    <property type="match status" value="1"/>
</dbReference>
<dbReference type="InterPro" id="IPR000086">
    <property type="entry name" value="NUDIX_hydrolase_dom"/>
</dbReference>
<dbReference type="KEGG" id="moc:BB934_42415"/>
<dbReference type="Pfam" id="PF00293">
    <property type="entry name" value="NUDIX"/>
    <property type="match status" value="1"/>
</dbReference>
<feature type="domain" description="Nudix hydrolase" evidence="4">
    <location>
        <begin position="12"/>
        <end position="139"/>
    </location>
</feature>
<protein>
    <recommendedName>
        <fullName evidence="4">Nudix hydrolase domain-containing protein</fullName>
    </recommendedName>
</protein>
<dbReference type="CDD" id="cd02883">
    <property type="entry name" value="NUDIX_Hydrolase"/>
    <property type="match status" value="1"/>
</dbReference>
<name>A0A1B2EY78_9HYPH</name>
<dbReference type="PROSITE" id="PS00893">
    <property type="entry name" value="NUDIX_BOX"/>
    <property type="match status" value="1"/>
</dbReference>
<dbReference type="InterPro" id="IPR020084">
    <property type="entry name" value="NUDIX_hydrolase_CS"/>
</dbReference>
<evidence type="ECO:0000259" key="4">
    <source>
        <dbReference type="PROSITE" id="PS51462"/>
    </source>
</evidence>
<dbReference type="PROSITE" id="PS51462">
    <property type="entry name" value="NUDIX"/>
    <property type="match status" value="1"/>
</dbReference>
<keyword evidence="5" id="KW-0614">Plasmid</keyword>
<gene>
    <name evidence="5" type="ORF">BB934_42415</name>
</gene>
<reference evidence="5" key="1">
    <citation type="submission" date="2016-07" db="EMBL/GenBank/DDBJ databases">
        <title>Microvirga ossetica sp. nov. a new species of rhizobia isolated from root nodules of the legume species Vicia alpestris Steven originated from North Ossetia region in the Caucasus.</title>
        <authorList>
            <person name="Safronova V.I."/>
            <person name="Kuznetsova I.G."/>
            <person name="Sazanova A.L."/>
            <person name="Belimov A."/>
            <person name="Andronov E."/>
            <person name="Osledkin Y.S."/>
            <person name="Onishchuk O.P."/>
            <person name="Kurchak O.N."/>
            <person name="Shaposhnikov A.I."/>
            <person name="Willems A."/>
            <person name="Tikhonovich I.A."/>
        </authorList>
    </citation>
    <scope>NUCLEOTIDE SEQUENCE [LARGE SCALE GENOMIC DNA]</scope>
    <source>
        <strain evidence="5">V5/3M</strain>
        <plasmid evidence="5">unnamed4</plasmid>
    </source>
</reference>
<dbReference type="AlphaFoldDB" id="A0A1B2EY78"/>
<comment type="similarity">
    <text evidence="3">Belongs to the Nudix hydrolase family.</text>
</comment>